<dbReference type="Pfam" id="PF01582">
    <property type="entry name" value="TIR"/>
    <property type="match status" value="2"/>
</dbReference>
<dbReference type="InterPro" id="IPR035897">
    <property type="entry name" value="Toll_tir_struct_dom_sf"/>
</dbReference>
<dbReference type="InterPro" id="IPR003599">
    <property type="entry name" value="Ig_sub"/>
</dbReference>
<feature type="compositionally biased region" description="Low complexity" evidence="9">
    <location>
        <begin position="483"/>
        <end position="506"/>
    </location>
</feature>
<feature type="domain" description="Ig-like" evidence="13">
    <location>
        <begin position="779"/>
        <end position="869"/>
    </location>
</feature>
<dbReference type="EMBL" id="CP026256">
    <property type="protein sequence ID" value="AWP13516.1"/>
    <property type="molecule type" value="Genomic_DNA"/>
</dbReference>
<dbReference type="PROSITE" id="PS50104">
    <property type="entry name" value="TIR"/>
    <property type="match status" value="2"/>
</dbReference>
<dbReference type="InterPro" id="IPR000157">
    <property type="entry name" value="TIR_dom"/>
</dbReference>
<keyword evidence="6" id="KW-1015">Disulfide bond</keyword>
<feature type="domain" description="Ig-like" evidence="13">
    <location>
        <begin position="679"/>
        <end position="764"/>
    </location>
</feature>
<feature type="domain" description="TIR" evidence="12">
    <location>
        <begin position="400"/>
        <end position="594"/>
    </location>
</feature>
<dbReference type="SUPFAM" id="SSF48726">
    <property type="entry name" value="Immunoglobulin"/>
    <property type="match status" value="4"/>
</dbReference>
<keyword evidence="5" id="KW-0520">NAD</keyword>
<evidence type="ECO:0000256" key="9">
    <source>
        <dbReference type="SAM" id="MobiDB-lite"/>
    </source>
</evidence>
<dbReference type="SUPFAM" id="SSF52200">
    <property type="entry name" value="Toll/Interleukin receptor TIR domain"/>
    <property type="match status" value="2"/>
</dbReference>
<keyword evidence="10" id="KW-1133">Transmembrane helix</keyword>
<keyword evidence="2 11" id="KW-0732">Signal</keyword>
<proteinExistence type="inferred from homology"/>
<name>A0A2U9CCL4_SCOMX</name>
<evidence type="ECO:0000256" key="1">
    <source>
        <dbReference type="ARBA" id="ARBA00009752"/>
    </source>
</evidence>
<organism evidence="14 15">
    <name type="scientific">Scophthalmus maximus</name>
    <name type="common">Turbot</name>
    <name type="synonym">Psetta maxima</name>
    <dbReference type="NCBI Taxonomy" id="52904"/>
    <lineage>
        <taxon>Eukaryota</taxon>
        <taxon>Metazoa</taxon>
        <taxon>Chordata</taxon>
        <taxon>Craniata</taxon>
        <taxon>Vertebrata</taxon>
        <taxon>Euteleostomi</taxon>
        <taxon>Actinopterygii</taxon>
        <taxon>Neopterygii</taxon>
        <taxon>Teleostei</taxon>
        <taxon>Neoteleostei</taxon>
        <taxon>Acanthomorphata</taxon>
        <taxon>Carangaria</taxon>
        <taxon>Pleuronectiformes</taxon>
        <taxon>Pleuronectoidei</taxon>
        <taxon>Scophthalmidae</taxon>
        <taxon>Scophthalmus</taxon>
    </lineage>
</organism>
<keyword evidence="10" id="KW-0812">Transmembrane</keyword>
<dbReference type="InterPro" id="IPR013783">
    <property type="entry name" value="Ig-like_fold"/>
</dbReference>
<feature type="transmembrane region" description="Helical" evidence="10">
    <location>
        <begin position="351"/>
        <end position="376"/>
    </location>
</feature>
<feature type="domain" description="TIR" evidence="12">
    <location>
        <begin position="935"/>
        <end position="1106"/>
    </location>
</feature>
<dbReference type="GO" id="GO:0004908">
    <property type="term" value="F:interleukin-1 receptor activity"/>
    <property type="evidence" value="ECO:0007669"/>
    <property type="project" value="InterPro"/>
</dbReference>
<dbReference type="STRING" id="52904.ENSSMAP00000011690"/>
<evidence type="ECO:0000256" key="10">
    <source>
        <dbReference type="SAM" id="Phobius"/>
    </source>
</evidence>
<dbReference type="PRINTS" id="PR01537">
    <property type="entry name" value="INTRLKN1R1F"/>
</dbReference>
<sequence>MGLTPTFASLLFFLGLHGICTGFLQENCTNYSLQFERVFSVPGDMAMLNSTLVSPDVFDFQTVPYNITWYDSETGDEISNQTGRIVVQGETLWFLKITENDSGDYVTILRTPFRCYRQVTKLVVDQPEKCGRPRKCNQRLTKGVTDTLPCPLKDYTRKLDSYNISSTLTWYRGCERIVDRVGQYVYRDRTTLLIKEVGAQNNYDYTCSLNFTLGGVAGSVSETIDAWVRDEYSMVPQVHEPTNRTIRAEIGTNFSQLCSVFVPGVGLPFVDVIWSMGNKIIDATHPSERVYTIAQPFRFQDGSKKGVYMELLLAFSQLREEDFDVNYTCQAQSGRGHPQAYFTLLAADPNVMLPIGSVFGCVMVLFITSVIVFYLFKVDIVLWFRKMFPVLYRSKDSDGKLYDAYVAYPQSCAIGFSVEVETFALHALPHVLEKACGYKLFIAGRDCMPGEAIVDSVVENIQASRRLLLLYTASTFASKRHTSSTSSTSSSSNNNNLSKNNNSESTTGGGGVGFDEVYPDARQQLECLAAMHRALIEGSLKVVLVELEKITPAQLALFPESVRHLRKKQGANAFTVPPEREIVKQMNKDHSVETETHHVSAGHLLLLTCHLLVAAHGANVTWSRAGRLELPGGAEVRDRLLWFLPVQASHNGTYTCEIRDETRSLKLNFGVSVSTGQCPDPPENISVPQGVRGGLPCKQKEIFRLNKTRSIRWMKDCRPVEPISVDESGYLRLPVASEEDGGKYTCLVDISLDGRKYTAARSIQLTIKRDLTDAVLAKPEVMFPRWQVVVVEVGKAAELKCLAYIGFGEDPDIVMYWTVDGKFVEEYEGLVESWKYTHNRGRVYGLSTLSISKVLPLFLNVSIHCNIMNRVGRNAGLVLLQEADHSKFYTSVAFCLTAVFATLALAATSLFFKVEVLLTYRKLLRHFYKQAPDGKIYDGYVSVLCPDTLSSAETVNFALRILPGELEKKHGYSLYIRGRDDCPGDAFHEVIAATVRQCRRLIIILSADPKSLAEGTTEEASTQCDDRSQLCYEQKIGLYDALTQNEPRVILLEIGGPVDYSRLPESLRYYKRKQGALKWKPASLGTHNFAKSHSDRRFWKNLRYRMPSVPAGRLQTVV</sequence>
<keyword evidence="3" id="KW-0677">Repeat</keyword>
<dbReference type="InterPro" id="IPR015621">
    <property type="entry name" value="IL-1_rcpt_fam"/>
</dbReference>
<reference evidence="14 15" key="1">
    <citation type="submission" date="2017-12" db="EMBL/GenBank/DDBJ databases">
        <title>Integrating genomic resources of turbot (Scophthalmus maximus) in depth evaluation of genetic and physical mapping variation across individuals.</title>
        <authorList>
            <person name="Martinez P."/>
        </authorList>
    </citation>
    <scope>NUCLEOTIDE SEQUENCE [LARGE SCALE GENOMIC DNA]</scope>
</reference>
<feature type="domain" description="Ig-like" evidence="13">
    <location>
        <begin position="578"/>
        <end position="668"/>
    </location>
</feature>
<dbReference type="InterPro" id="IPR007110">
    <property type="entry name" value="Ig-like_dom"/>
</dbReference>
<dbReference type="PROSITE" id="PS50835">
    <property type="entry name" value="IG_LIKE"/>
    <property type="match status" value="4"/>
</dbReference>
<evidence type="ECO:0000256" key="6">
    <source>
        <dbReference type="ARBA" id="ARBA00023157"/>
    </source>
</evidence>
<evidence type="ECO:0000259" key="13">
    <source>
        <dbReference type="PROSITE" id="PS50835"/>
    </source>
</evidence>
<dbReference type="PANTHER" id="PTHR11890:SF3">
    <property type="entry name" value="INTERLEUKIN-1 RECEPTOR TYPE 2"/>
    <property type="match status" value="1"/>
</dbReference>
<keyword evidence="15" id="KW-1185">Reference proteome</keyword>
<dbReference type="Proteomes" id="UP000246464">
    <property type="component" value="Chromosome 14"/>
</dbReference>
<feature type="chain" id="PRO_5015886781" evidence="11">
    <location>
        <begin position="23"/>
        <end position="1118"/>
    </location>
</feature>
<dbReference type="Gene3D" id="3.40.50.10140">
    <property type="entry name" value="Toll/interleukin-1 receptor homology (TIR) domain"/>
    <property type="match status" value="2"/>
</dbReference>
<protein>
    <submittedName>
        <fullName evidence="14">Putative interleukin-1 receptor type 1-like isoform 3</fullName>
    </submittedName>
</protein>
<evidence type="ECO:0000313" key="15">
    <source>
        <dbReference type="Proteomes" id="UP000246464"/>
    </source>
</evidence>
<dbReference type="Gene3D" id="2.60.40.10">
    <property type="entry name" value="Immunoglobulins"/>
    <property type="match status" value="6"/>
</dbReference>
<gene>
    <name evidence="14" type="ORF">SMAX5B_001171</name>
</gene>
<evidence type="ECO:0000256" key="11">
    <source>
        <dbReference type="SAM" id="SignalP"/>
    </source>
</evidence>
<dbReference type="InterPro" id="IPR036179">
    <property type="entry name" value="Ig-like_dom_sf"/>
</dbReference>
<keyword evidence="10" id="KW-0472">Membrane</keyword>
<dbReference type="PANTHER" id="PTHR11890">
    <property type="entry name" value="INTERLEUKIN-1 RECEPTOR FAMILY MEMBER"/>
    <property type="match status" value="1"/>
</dbReference>
<evidence type="ECO:0000256" key="2">
    <source>
        <dbReference type="ARBA" id="ARBA00022729"/>
    </source>
</evidence>
<keyword evidence="7" id="KW-0325">Glycoprotein</keyword>
<keyword evidence="4" id="KW-0378">Hydrolase</keyword>
<comment type="similarity">
    <text evidence="1">Belongs to the interleukin-1 receptor family.</text>
</comment>
<keyword evidence="14" id="KW-0675">Receptor</keyword>
<evidence type="ECO:0000256" key="5">
    <source>
        <dbReference type="ARBA" id="ARBA00023027"/>
    </source>
</evidence>
<dbReference type="PRINTS" id="PR01536">
    <property type="entry name" value="INTRLKN1R12F"/>
</dbReference>
<dbReference type="SMART" id="SM00409">
    <property type="entry name" value="IG"/>
    <property type="match status" value="5"/>
</dbReference>
<feature type="signal peptide" evidence="11">
    <location>
        <begin position="1"/>
        <end position="22"/>
    </location>
</feature>
<feature type="transmembrane region" description="Helical" evidence="10">
    <location>
        <begin position="888"/>
        <end position="912"/>
    </location>
</feature>
<evidence type="ECO:0000256" key="4">
    <source>
        <dbReference type="ARBA" id="ARBA00022801"/>
    </source>
</evidence>
<dbReference type="InterPro" id="IPR004074">
    <property type="entry name" value="IL-1_rcpt_I/II-typ"/>
</dbReference>
<keyword evidence="8" id="KW-0393">Immunoglobulin domain</keyword>
<feature type="domain" description="Ig-like" evidence="13">
    <location>
        <begin position="127"/>
        <end position="225"/>
    </location>
</feature>
<evidence type="ECO:0000256" key="8">
    <source>
        <dbReference type="ARBA" id="ARBA00023319"/>
    </source>
</evidence>
<accession>A0A2U9CCL4</accession>
<dbReference type="AlphaFoldDB" id="A0A2U9CCL4"/>
<feature type="region of interest" description="Disordered" evidence="9">
    <location>
        <begin position="481"/>
        <end position="512"/>
    </location>
</feature>
<evidence type="ECO:0000259" key="12">
    <source>
        <dbReference type="PROSITE" id="PS50104"/>
    </source>
</evidence>
<evidence type="ECO:0000313" key="14">
    <source>
        <dbReference type="EMBL" id="AWP13516.1"/>
    </source>
</evidence>
<evidence type="ECO:0000256" key="7">
    <source>
        <dbReference type="ARBA" id="ARBA00023180"/>
    </source>
</evidence>
<evidence type="ECO:0000256" key="3">
    <source>
        <dbReference type="ARBA" id="ARBA00022737"/>
    </source>
</evidence>
<dbReference type="GO" id="GO:0016787">
    <property type="term" value="F:hydrolase activity"/>
    <property type="evidence" value="ECO:0007669"/>
    <property type="project" value="UniProtKB-KW"/>
</dbReference>